<feature type="compositionally biased region" description="Basic and acidic residues" evidence="2">
    <location>
        <begin position="105"/>
        <end position="114"/>
    </location>
</feature>
<dbReference type="RefSeq" id="WP_089524866.1">
    <property type="nucleotide sequence ID" value="NZ_NMUQ01000002.1"/>
</dbReference>
<evidence type="ECO:0000256" key="2">
    <source>
        <dbReference type="SAM" id="MobiDB-lite"/>
    </source>
</evidence>
<protein>
    <recommendedName>
        <fullName evidence="6">Zinc-ribbon domain-containing protein</fullName>
    </recommendedName>
</protein>
<evidence type="ECO:0000256" key="3">
    <source>
        <dbReference type="SAM" id="Phobius"/>
    </source>
</evidence>
<sequence>MSRESEQMEWPAAVIRTPCPYCGYKTLDDEASFCSRCGKPLHTAALLVRRRERAEWLEHIQEIGTSPDAGRQPDAGELLHRMRADEREDRAEQEDEGPSLSMPLHGERHGGKGERPRRRMLPAYAKSVMVDVKGATLTPEERARRRRLWLLPALALLLGGASALGVLWYDSSVNHRVAEWQKRAEREALAGRYPQAEQLLLQATKSRPDSPGLLRDLDIVEQANRLDDQVKDAARLLESGRLKQAEGVLRQAQAAVANRQERVFDPVRSRIAAEGARLLVKQVYLELEGLNTVPELADRLQRLRGLQDAGAVQLRQRILDLMVETGVKKADELLRTRDYSAAQAVVNEALEHAGAVEELKDMSSRITSEREEYERLEQERLDAAREIAYDEQLRNHTAAVALRNIEVSRDNSGKVLVSGEVESKATRGIHSVQLDYKLIDEEGRTVGSGTARTESGMTIEPGGKAKFQGISSMSGVEVTAVITKATWYVE</sequence>
<dbReference type="EMBL" id="NMUQ01000002">
    <property type="protein sequence ID" value="OXM14043.1"/>
    <property type="molecule type" value="Genomic_DNA"/>
</dbReference>
<feature type="coiled-coil region" evidence="1">
    <location>
        <begin position="356"/>
        <end position="386"/>
    </location>
</feature>
<comment type="caution">
    <text evidence="4">The sequence shown here is derived from an EMBL/GenBank/DDBJ whole genome shotgun (WGS) entry which is preliminary data.</text>
</comment>
<evidence type="ECO:0008006" key="6">
    <source>
        <dbReference type="Google" id="ProtNLM"/>
    </source>
</evidence>
<keyword evidence="5" id="KW-1185">Reference proteome</keyword>
<accession>A0A229NVT1</accession>
<evidence type="ECO:0000313" key="5">
    <source>
        <dbReference type="Proteomes" id="UP000215145"/>
    </source>
</evidence>
<feature type="transmembrane region" description="Helical" evidence="3">
    <location>
        <begin position="148"/>
        <end position="169"/>
    </location>
</feature>
<keyword evidence="1" id="KW-0175">Coiled coil</keyword>
<dbReference type="AlphaFoldDB" id="A0A229NVT1"/>
<keyword evidence="3" id="KW-1133">Transmembrane helix</keyword>
<reference evidence="4 5" key="1">
    <citation type="submission" date="2017-07" db="EMBL/GenBank/DDBJ databases">
        <title>Paenibacillus herberti R33 genome sequencing and assembly.</title>
        <authorList>
            <person name="Su W."/>
        </authorList>
    </citation>
    <scope>NUCLEOTIDE SEQUENCE [LARGE SCALE GENOMIC DNA]</scope>
    <source>
        <strain evidence="4 5">R33</strain>
    </source>
</reference>
<name>A0A229NVT1_9BACL</name>
<keyword evidence="3" id="KW-0812">Transmembrane</keyword>
<dbReference type="OrthoDB" id="1822804at2"/>
<evidence type="ECO:0000313" key="4">
    <source>
        <dbReference type="EMBL" id="OXM14043.1"/>
    </source>
</evidence>
<dbReference type="NCBIfam" id="NF038353">
    <property type="entry name" value="FxLYD_dom"/>
    <property type="match status" value="1"/>
</dbReference>
<organism evidence="4 5">
    <name type="scientific">Paenibacillus herberti</name>
    <dbReference type="NCBI Taxonomy" id="1619309"/>
    <lineage>
        <taxon>Bacteria</taxon>
        <taxon>Bacillati</taxon>
        <taxon>Bacillota</taxon>
        <taxon>Bacilli</taxon>
        <taxon>Bacillales</taxon>
        <taxon>Paenibacillaceae</taxon>
        <taxon>Paenibacillus</taxon>
    </lineage>
</organism>
<dbReference type="Proteomes" id="UP000215145">
    <property type="component" value="Unassembled WGS sequence"/>
</dbReference>
<keyword evidence="3" id="KW-0472">Membrane</keyword>
<dbReference type="InterPro" id="IPR047676">
    <property type="entry name" value="FxLYD_dom"/>
</dbReference>
<proteinExistence type="predicted"/>
<evidence type="ECO:0000256" key="1">
    <source>
        <dbReference type="SAM" id="Coils"/>
    </source>
</evidence>
<gene>
    <name evidence="4" type="ORF">CGZ75_13700</name>
</gene>
<feature type="region of interest" description="Disordered" evidence="2">
    <location>
        <begin position="85"/>
        <end position="116"/>
    </location>
</feature>